<name>A0ABU4GGH8_9CLOT</name>
<dbReference type="PANTHER" id="PTHR11487:SF0">
    <property type="entry name" value="S-ACYL FATTY ACID SYNTHASE THIOESTERASE, MEDIUM CHAIN"/>
    <property type="match status" value="1"/>
</dbReference>
<keyword evidence="4" id="KW-1185">Reference proteome</keyword>
<dbReference type="RefSeq" id="WP_318062968.1">
    <property type="nucleotide sequence ID" value="NZ_JAWONS010000099.1"/>
</dbReference>
<dbReference type="Proteomes" id="UP001276854">
    <property type="component" value="Unassembled WGS sequence"/>
</dbReference>
<evidence type="ECO:0000256" key="1">
    <source>
        <dbReference type="ARBA" id="ARBA00007169"/>
    </source>
</evidence>
<gene>
    <name evidence="3" type="ORF">RZO55_03815</name>
</gene>
<dbReference type="InterPro" id="IPR012223">
    <property type="entry name" value="TEII"/>
</dbReference>
<sequence>MSRIKLFCLPYAGSSAMIYYQWSKFLSQDIDLQPVELAGRGSRMDAPLYDSINGAAQEVCCSIKDQITDTPYAIFGHSMGSWIAFELYHEIIKSGLPLPEHVFFSGNRAPHLNIRRNKIIHNLPENEFKNAILKLGGTPKSVFEDKALADIFVPLIRADYKITETYQYLPGRDKIQCGVSVLCGREDSISQEDMEAWRKHVLNKTDIVYFDGGHFFLNQNIGTVTSYINQTLKRADCRVS</sequence>
<dbReference type="PANTHER" id="PTHR11487">
    <property type="entry name" value="THIOESTERASE"/>
    <property type="match status" value="1"/>
</dbReference>
<dbReference type="EMBL" id="JAWONS010000099">
    <property type="protein sequence ID" value="MDW2796703.1"/>
    <property type="molecule type" value="Genomic_DNA"/>
</dbReference>
<comment type="caution">
    <text evidence="3">The sequence shown here is derived from an EMBL/GenBank/DDBJ whole genome shotgun (WGS) entry which is preliminary data.</text>
</comment>
<dbReference type="Gene3D" id="3.40.50.1820">
    <property type="entry name" value="alpha/beta hydrolase"/>
    <property type="match status" value="1"/>
</dbReference>
<evidence type="ECO:0000259" key="2">
    <source>
        <dbReference type="Pfam" id="PF00975"/>
    </source>
</evidence>
<protein>
    <submittedName>
        <fullName evidence="3">Thioesterase domain-containing protein</fullName>
    </submittedName>
</protein>
<organism evidence="3 4">
    <name type="scientific">Clostridium boliviensis</name>
    <dbReference type="NCBI Taxonomy" id="318465"/>
    <lineage>
        <taxon>Bacteria</taxon>
        <taxon>Bacillati</taxon>
        <taxon>Bacillota</taxon>
        <taxon>Clostridia</taxon>
        <taxon>Eubacteriales</taxon>
        <taxon>Clostridiaceae</taxon>
        <taxon>Clostridium</taxon>
    </lineage>
</organism>
<dbReference type="InterPro" id="IPR001031">
    <property type="entry name" value="Thioesterase"/>
</dbReference>
<comment type="similarity">
    <text evidence="1">Belongs to the thioesterase family.</text>
</comment>
<reference evidence="3 4" key="1">
    <citation type="submission" date="2023-10" db="EMBL/GenBank/DDBJ databases">
        <title>A novel Glycoside Hydrolase 43-Like Enzyme from Clostrdium boliviensis is an Endo-xylanase, and a Candidate for Xylooligosaccharides Production from Different Xylan Substrates.</title>
        <authorList>
            <person name="Alvarez M.T."/>
            <person name="Rocabado-Villegas L.R."/>
            <person name="Salas-Veizaga D.M."/>
            <person name="Linares-Pasten J.A."/>
            <person name="Gudmundsdottir E.E."/>
            <person name="Hreggvidsson G.O."/>
            <person name="Adlercreutz P."/>
            <person name="Nordberg Karlsson E."/>
        </authorList>
    </citation>
    <scope>NUCLEOTIDE SEQUENCE [LARGE SCALE GENOMIC DNA]</scope>
    <source>
        <strain evidence="3 4">E-1</strain>
    </source>
</reference>
<accession>A0ABU4GGH8</accession>
<dbReference type="SUPFAM" id="SSF53474">
    <property type="entry name" value="alpha/beta-Hydrolases"/>
    <property type="match status" value="1"/>
</dbReference>
<dbReference type="InterPro" id="IPR029058">
    <property type="entry name" value="AB_hydrolase_fold"/>
</dbReference>
<dbReference type="Pfam" id="PF00975">
    <property type="entry name" value="Thioesterase"/>
    <property type="match status" value="1"/>
</dbReference>
<feature type="domain" description="Thioesterase" evidence="2">
    <location>
        <begin position="5"/>
        <end position="229"/>
    </location>
</feature>
<proteinExistence type="inferred from homology"/>
<evidence type="ECO:0000313" key="4">
    <source>
        <dbReference type="Proteomes" id="UP001276854"/>
    </source>
</evidence>
<evidence type="ECO:0000313" key="3">
    <source>
        <dbReference type="EMBL" id="MDW2796703.1"/>
    </source>
</evidence>